<feature type="compositionally biased region" description="Basic and acidic residues" evidence="11">
    <location>
        <begin position="122"/>
        <end position="131"/>
    </location>
</feature>
<accession>H9GLE9</accession>
<evidence type="ECO:0000256" key="11">
    <source>
        <dbReference type="SAM" id="MobiDB-lite"/>
    </source>
</evidence>
<sequence length="185" mass="21355">MSRVGERTLVCWRQKRRVADLLANYIPEDEALLLRDGRYSCSVCFHRPVFDTLDMLTVHRSGKKHLLSRLYFCGHSGWGGWEKITQNALLKATPYNSCCRRMRNCFLSFLVSGSLKDFHLEKDSHRNKESSPKGSELTPEKRRILEHYLKLKSSGWVQDGAGKWVKDENAEFDSDEEEPPPLAPL</sequence>
<reference evidence="14" key="1">
    <citation type="submission" date="2009-12" db="EMBL/GenBank/DDBJ databases">
        <title>The Genome Sequence of Anolis carolinensis (Green Anole Lizard).</title>
        <authorList>
            <consortium name="The Genome Sequencing Platform"/>
            <person name="Di Palma F."/>
            <person name="Alfoldi J."/>
            <person name="Heiman D."/>
            <person name="Young S."/>
            <person name="Grabherr M."/>
            <person name="Johnson J."/>
            <person name="Lander E.S."/>
            <person name="Lindblad-Toh K."/>
        </authorList>
    </citation>
    <scope>NUCLEOTIDE SEQUENCE [LARGE SCALE GENOMIC DNA]</scope>
    <source>
        <strain evidence="14">JBL SC #1</strain>
    </source>
</reference>
<name>H9GLE9_ANOCA</name>
<dbReference type="Bgee" id="ENSACAG00000014728">
    <property type="expression patterns" value="Expressed in adrenal gland and 12 other cell types or tissues"/>
</dbReference>
<dbReference type="GeneTree" id="ENSGT00390000010811"/>
<dbReference type="GO" id="GO:0005634">
    <property type="term" value="C:nucleus"/>
    <property type="evidence" value="ECO:0000318"/>
    <property type="project" value="GO_Central"/>
</dbReference>
<evidence type="ECO:0000256" key="10">
    <source>
        <dbReference type="ARBA" id="ARBA00023242"/>
    </source>
</evidence>
<keyword evidence="15" id="KW-1185">Reference proteome</keyword>
<keyword evidence="6" id="KW-0747">Spliceosome</keyword>
<dbReference type="GO" id="GO:0019899">
    <property type="term" value="F:enzyme binding"/>
    <property type="evidence" value="ECO:0007669"/>
    <property type="project" value="Ensembl"/>
</dbReference>
<dbReference type="GO" id="GO:0008270">
    <property type="term" value="F:zinc ion binding"/>
    <property type="evidence" value="ECO:0007669"/>
    <property type="project" value="UniProtKB-KW"/>
</dbReference>
<evidence type="ECO:0000256" key="7">
    <source>
        <dbReference type="ARBA" id="ARBA00022771"/>
    </source>
</evidence>
<feature type="region of interest" description="Disordered" evidence="11">
    <location>
        <begin position="122"/>
        <end position="141"/>
    </location>
</feature>
<dbReference type="AlphaFoldDB" id="H9GLE9"/>
<feature type="domain" description="Sodium channel modifier 1 acidic C-terminal" evidence="13">
    <location>
        <begin position="138"/>
        <end position="184"/>
    </location>
</feature>
<evidence type="ECO:0000256" key="6">
    <source>
        <dbReference type="ARBA" id="ARBA00022728"/>
    </source>
</evidence>
<reference evidence="14" key="3">
    <citation type="submission" date="2025-09" db="UniProtKB">
        <authorList>
            <consortium name="Ensembl"/>
        </authorList>
    </citation>
    <scope>IDENTIFICATION</scope>
</reference>
<dbReference type="PANTHER" id="PTHR32297">
    <property type="entry name" value="SODIUM CHANNEL MODIFIER 1"/>
    <property type="match status" value="1"/>
</dbReference>
<evidence type="ECO:0000256" key="4">
    <source>
        <dbReference type="ARBA" id="ARBA00022664"/>
    </source>
</evidence>
<dbReference type="PANTHER" id="PTHR32297:SF1">
    <property type="entry name" value="SODIUM CHANNEL MODIFIER 1"/>
    <property type="match status" value="1"/>
</dbReference>
<dbReference type="InterPro" id="IPR031622">
    <property type="entry name" value="Znf-SCNM1"/>
</dbReference>
<proteinExistence type="predicted"/>
<keyword evidence="5" id="KW-0479">Metal-binding</keyword>
<reference evidence="14" key="2">
    <citation type="submission" date="2025-08" db="UniProtKB">
        <authorList>
            <consortium name="Ensembl"/>
        </authorList>
    </citation>
    <scope>IDENTIFICATION</scope>
</reference>
<keyword evidence="9" id="KW-0508">mRNA splicing</keyword>
<keyword evidence="8" id="KW-0862">Zinc</keyword>
<feature type="domain" description="Sodium channel modifier 1 zinc-finger" evidence="12">
    <location>
        <begin position="41"/>
        <end position="66"/>
    </location>
</feature>
<comment type="subcellular location">
    <subcellularLocation>
        <location evidence="1">Nucleus speckle</location>
    </subcellularLocation>
    <subcellularLocation>
        <location evidence="2">Nucleus</location>
        <location evidence="2">Nucleoplasm</location>
    </subcellularLocation>
</comment>
<evidence type="ECO:0000256" key="2">
    <source>
        <dbReference type="ARBA" id="ARBA00004642"/>
    </source>
</evidence>
<dbReference type="GO" id="GO:0005681">
    <property type="term" value="C:spliceosomal complex"/>
    <property type="evidence" value="ECO:0007669"/>
    <property type="project" value="UniProtKB-KW"/>
</dbReference>
<evidence type="ECO:0000256" key="1">
    <source>
        <dbReference type="ARBA" id="ARBA00004324"/>
    </source>
</evidence>
<keyword evidence="10" id="KW-0539">Nucleus</keyword>
<evidence type="ECO:0000256" key="5">
    <source>
        <dbReference type="ARBA" id="ARBA00022723"/>
    </source>
</evidence>
<evidence type="ECO:0000313" key="15">
    <source>
        <dbReference type="Proteomes" id="UP000001646"/>
    </source>
</evidence>
<dbReference type="GO" id="GO:0008380">
    <property type="term" value="P:RNA splicing"/>
    <property type="evidence" value="ECO:0000318"/>
    <property type="project" value="GO_Central"/>
</dbReference>
<dbReference type="Proteomes" id="UP000001646">
    <property type="component" value="Unplaced"/>
</dbReference>
<dbReference type="InterPro" id="IPR031625">
    <property type="entry name" value="SCNM1_acidic"/>
</dbReference>
<evidence type="ECO:0000256" key="8">
    <source>
        <dbReference type="ARBA" id="ARBA00022833"/>
    </source>
</evidence>
<dbReference type="Pfam" id="PF15803">
    <property type="entry name" value="zf-SCNM1"/>
    <property type="match status" value="1"/>
</dbReference>
<evidence type="ECO:0000259" key="12">
    <source>
        <dbReference type="Pfam" id="PF15803"/>
    </source>
</evidence>
<dbReference type="STRING" id="28377.ENSACAP00000014453"/>
<dbReference type="InterPro" id="IPR033570">
    <property type="entry name" value="SCNM1"/>
</dbReference>
<keyword evidence="7" id="KW-0863">Zinc-finger</keyword>
<dbReference type="InParanoid" id="H9GLE9"/>
<gene>
    <name evidence="14" type="primary">SCNM1</name>
</gene>
<dbReference type="GO" id="GO:0016607">
    <property type="term" value="C:nuclear speck"/>
    <property type="evidence" value="ECO:0007669"/>
    <property type="project" value="UniProtKB-SubCell"/>
</dbReference>
<dbReference type="Ensembl" id="ENSACAT00000014748.4">
    <property type="protein sequence ID" value="ENSACAP00000014453.4"/>
    <property type="gene ID" value="ENSACAG00000014728.4"/>
</dbReference>
<evidence type="ECO:0000313" key="14">
    <source>
        <dbReference type="Ensembl" id="ENSACAP00000014453.4"/>
    </source>
</evidence>
<evidence type="ECO:0000259" key="13">
    <source>
        <dbReference type="Pfam" id="PF15805"/>
    </source>
</evidence>
<evidence type="ECO:0000256" key="3">
    <source>
        <dbReference type="ARBA" id="ARBA00020620"/>
    </source>
</evidence>
<dbReference type="Pfam" id="PF15805">
    <property type="entry name" value="SCNM1_acidic"/>
    <property type="match status" value="1"/>
</dbReference>
<dbReference type="eggNOG" id="ENOG502QWNV">
    <property type="taxonomic scope" value="Eukaryota"/>
</dbReference>
<protein>
    <recommendedName>
        <fullName evidence="3">Sodium channel modifier 1</fullName>
    </recommendedName>
</protein>
<organism evidence="14 15">
    <name type="scientific">Anolis carolinensis</name>
    <name type="common">Green anole</name>
    <name type="synonym">American chameleon</name>
    <dbReference type="NCBI Taxonomy" id="28377"/>
    <lineage>
        <taxon>Eukaryota</taxon>
        <taxon>Metazoa</taxon>
        <taxon>Chordata</taxon>
        <taxon>Craniata</taxon>
        <taxon>Vertebrata</taxon>
        <taxon>Euteleostomi</taxon>
        <taxon>Lepidosauria</taxon>
        <taxon>Squamata</taxon>
        <taxon>Bifurcata</taxon>
        <taxon>Unidentata</taxon>
        <taxon>Episquamata</taxon>
        <taxon>Toxicofera</taxon>
        <taxon>Iguania</taxon>
        <taxon>Dactyloidae</taxon>
        <taxon>Anolis</taxon>
    </lineage>
</organism>
<dbReference type="GO" id="GO:0000380">
    <property type="term" value="P:alternative mRNA splicing, via spliceosome"/>
    <property type="evidence" value="ECO:0007669"/>
    <property type="project" value="Ensembl"/>
</dbReference>
<dbReference type="HOGENOM" id="CLU_059812_0_0_1"/>
<evidence type="ECO:0000256" key="9">
    <source>
        <dbReference type="ARBA" id="ARBA00023187"/>
    </source>
</evidence>
<keyword evidence="4" id="KW-0507">mRNA processing</keyword>